<dbReference type="PANTHER" id="PTHR15955">
    <property type="entry name" value="RWD DOMAIN CONTAINING PROTEIN 2"/>
    <property type="match status" value="1"/>
</dbReference>
<dbReference type="SUPFAM" id="SSF54495">
    <property type="entry name" value="UBC-like"/>
    <property type="match status" value="1"/>
</dbReference>
<dbReference type="PANTHER" id="PTHR15955:SF8">
    <property type="entry name" value="RWD DOMAIN-CONTAINING PROTEIN 2B-RELATED"/>
    <property type="match status" value="1"/>
</dbReference>
<dbReference type="SMART" id="SM00591">
    <property type="entry name" value="RWD"/>
    <property type="match status" value="1"/>
</dbReference>
<dbReference type="InterPro" id="IPR010541">
    <property type="entry name" value="Prp3_C"/>
</dbReference>
<name>V3ZBT6_LOTGI</name>
<dbReference type="CTD" id="20240149"/>
<dbReference type="Pfam" id="PF06544">
    <property type="entry name" value="Prp3_C"/>
    <property type="match status" value="1"/>
</dbReference>
<dbReference type="EMBL" id="KB202685">
    <property type="protein sequence ID" value="ESO88493.1"/>
    <property type="molecule type" value="Genomic_DNA"/>
</dbReference>
<evidence type="ECO:0000313" key="2">
    <source>
        <dbReference type="EMBL" id="ESO88493.1"/>
    </source>
</evidence>
<dbReference type="OMA" id="IDAYMSF"/>
<dbReference type="OrthoDB" id="432412at2759"/>
<dbReference type="GeneID" id="20240149"/>
<dbReference type="Pfam" id="PF05773">
    <property type="entry name" value="RWD"/>
    <property type="match status" value="1"/>
</dbReference>
<dbReference type="PIRSF" id="PIRSF038021">
    <property type="entry name" value="UCP038021_RWDD2"/>
    <property type="match status" value="1"/>
</dbReference>
<dbReference type="CDD" id="cd23829">
    <property type="entry name" value="RWD_RWDD2"/>
    <property type="match status" value="1"/>
</dbReference>
<dbReference type="Gene3D" id="3.10.110.10">
    <property type="entry name" value="Ubiquitin Conjugating Enzyme"/>
    <property type="match status" value="1"/>
</dbReference>
<dbReference type="Proteomes" id="UP000030746">
    <property type="component" value="Unassembled WGS sequence"/>
</dbReference>
<dbReference type="AlphaFoldDB" id="V3ZBT6"/>
<proteinExistence type="predicted"/>
<gene>
    <name evidence="2" type="ORF">LOTGIDRAFT_165633</name>
</gene>
<dbReference type="InterPro" id="IPR016135">
    <property type="entry name" value="UBQ-conjugating_enzyme/RWD"/>
</dbReference>
<reference evidence="2 3" key="1">
    <citation type="journal article" date="2013" name="Nature">
        <title>Insights into bilaterian evolution from three spiralian genomes.</title>
        <authorList>
            <person name="Simakov O."/>
            <person name="Marletaz F."/>
            <person name="Cho S.J."/>
            <person name="Edsinger-Gonzales E."/>
            <person name="Havlak P."/>
            <person name="Hellsten U."/>
            <person name="Kuo D.H."/>
            <person name="Larsson T."/>
            <person name="Lv J."/>
            <person name="Arendt D."/>
            <person name="Savage R."/>
            <person name="Osoegawa K."/>
            <person name="de Jong P."/>
            <person name="Grimwood J."/>
            <person name="Chapman J.A."/>
            <person name="Shapiro H."/>
            <person name="Aerts A."/>
            <person name="Otillar R.P."/>
            <person name="Terry A.Y."/>
            <person name="Boore J.L."/>
            <person name="Grigoriev I.V."/>
            <person name="Lindberg D.R."/>
            <person name="Seaver E.C."/>
            <person name="Weisblat D.A."/>
            <person name="Putnam N.H."/>
            <person name="Rokhsar D.S."/>
        </authorList>
    </citation>
    <scope>NUCLEOTIDE SEQUENCE [LARGE SCALE GENOMIC DNA]</scope>
</reference>
<dbReference type="InterPro" id="IPR017359">
    <property type="entry name" value="Phi-like"/>
</dbReference>
<evidence type="ECO:0000259" key="1">
    <source>
        <dbReference type="PROSITE" id="PS50908"/>
    </source>
</evidence>
<dbReference type="KEGG" id="lgi:LOTGIDRAFT_165633"/>
<protein>
    <recommendedName>
        <fullName evidence="1">RWD domain-containing protein</fullName>
    </recommendedName>
</protein>
<feature type="domain" description="RWD" evidence="1">
    <location>
        <begin position="18"/>
        <end position="138"/>
    </location>
</feature>
<dbReference type="InterPro" id="IPR006575">
    <property type="entry name" value="RWD_dom"/>
</dbReference>
<dbReference type="InterPro" id="IPR059181">
    <property type="entry name" value="RWDD2A-B_C"/>
</dbReference>
<dbReference type="PROSITE" id="PS50908">
    <property type="entry name" value="RWD"/>
    <property type="match status" value="1"/>
</dbReference>
<sequence length="295" mass="34827">MEKEEEIDIKEMLELQLAEVEMLKSMFPQKGEFVLDDEYAVREIQAYVDGDILLDSPESRIGFTVHITTEKYPVELVVHLPHEYPAVYPETFLRTQNTTRESSRRLNDDLSECMQSLEKGEICVGTLIQWVQENVENYFTEVQIEKTEKSSDKIDTTFSRLWIYSHHIYSKFKRRDILDWAQELKLTGFSMPGKPGVMCVEGYSSIVEEFWYRIRRMNWKKIAVKEKEDFEIDPNEGIDKYKKFSDFQELSFDVQAGKAREYHMNLGKFFDYLVKHDSKHIFPLYFGVEGKSAPE</sequence>
<organism evidence="2 3">
    <name type="scientific">Lottia gigantea</name>
    <name type="common">Giant owl limpet</name>
    <dbReference type="NCBI Taxonomy" id="225164"/>
    <lineage>
        <taxon>Eukaryota</taxon>
        <taxon>Metazoa</taxon>
        <taxon>Spiralia</taxon>
        <taxon>Lophotrochozoa</taxon>
        <taxon>Mollusca</taxon>
        <taxon>Gastropoda</taxon>
        <taxon>Patellogastropoda</taxon>
        <taxon>Lottioidea</taxon>
        <taxon>Lottiidae</taxon>
        <taxon>Lottia</taxon>
    </lineage>
</organism>
<dbReference type="CDD" id="cd24163">
    <property type="entry name" value="RWDD2_C"/>
    <property type="match status" value="1"/>
</dbReference>
<dbReference type="RefSeq" id="XP_009060899.1">
    <property type="nucleotide sequence ID" value="XM_009062651.1"/>
</dbReference>
<dbReference type="HOGENOM" id="CLU_046295_1_0_1"/>
<accession>V3ZBT6</accession>
<keyword evidence="3" id="KW-1185">Reference proteome</keyword>
<evidence type="ECO:0000313" key="3">
    <source>
        <dbReference type="Proteomes" id="UP000030746"/>
    </source>
</evidence>